<organism evidence="2 3">
    <name type="scientific">Aphanomyces euteiches</name>
    <dbReference type="NCBI Taxonomy" id="100861"/>
    <lineage>
        <taxon>Eukaryota</taxon>
        <taxon>Sar</taxon>
        <taxon>Stramenopiles</taxon>
        <taxon>Oomycota</taxon>
        <taxon>Saprolegniomycetes</taxon>
        <taxon>Saprolegniales</taxon>
        <taxon>Verrucalvaceae</taxon>
        <taxon>Aphanomyces</taxon>
    </lineage>
</organism>
<evidence type="ECO:0000256" key="1">
    <source>
        <dbReference type="SAM" id="Coils"/>
    </source>
</evidence>
<sequence length="219" mass="25410">MDLYKLRSVCMTTRDTMDHPFVWKHYFETDLLVLSDVVPCVHELEPSELHSTVLSLRRCCSIDAAEMGKWSISPMRWSTWPLMYRACAKKLQSIQRDVSRLEQELEDLQSLRRERGQIKALTQIKGKRTGTEMRRSQLSCIKYINKSTRRMWAANNQPTSTMSKSEMHNHLSQIDAALKESSAAVFTLRNQLRKEYRKVLGFLAAARLHSTKTEMSRAA</sequence>
<keyword evidence="3" id="KW-1185">Reference proteome</keyword>
<dbReference type="VEuPathDB" id="FungiDB:AeMF1_001763"/>
<dbReference type="Proteomes" id="UP000481153">
    <property type="component" value="Unassembled WGS sequence"/>
</dbReference>
<dbReference type="AlphaFoldDB" id="A0A6G0WZR3"/>
<protein>
    <submittedName>
        <fullName evidence="2">Uncharacterized protein</fullName>
    </submittedName>
</protein>
<accession>A0A6G0WZR3</accession>
<keyword evidence="1" id="KW-0175">Coiled coil</keyword>
<evidence type="ECO:0000313" key="3">
    <source>
        <dbReference type="Proteomes" id="UP000481153"/>
    </source>
</evidence>
<dbReference type="EMBL" id="VJMJ01000126">
    <property type="protein sequence ID" value="KAF0733026.1"/>
    <property type="molecule type" value="Genomic_DNA"/>
</dbReference>
<proteinExistence type="predicted"/>
<feature type="coiled-coil region" evidence="1">
    <location>
        <begin position="84"/>
        <end position="121"/>
    </location>
</feature>
<evidence type="ECO:0000313" key="2">
    <source>
        <dbReference type="EMBL" id="KAF0733026.1"/>
    </source>
</evidence>
<name>A0A6G0WZR3_9STRA</name>
<reference evidence="2 3" key="1">
    <citation type="submission" date="2019-07" db="EMBL/GenBank/DDBJ databases">
        <title>Genomics analysis of Aphanomyces spp. identifies a new class of oomycete effector associated with host adaptation.</title>
        <authorList>
            <person name="Gaulin E."/>
        </authorList>
    </citation>
    <scope>NUCLEOTIDE SEQUENCE [LARGE SCALE GENOMIC DNA]</scope>
    <source>
        <strain evidence="2 3">ATCC 201684</strain>
    </source>
</reference>
<comment type="caution">
    <text evidence="2">The sequence shown here is derived from an EMBL/GenBank/DDBJ whole genome shotgun (WGS) entry which is preliminary data.</text>
</comment>
<gene>
    <name evidence="2" type="ORF">Ae201684_009852</name>
</gene>